<sequence length="228" mass="26864">GGKRLLEIEEENTIVKIFEDKMMLHDFPTQFDAVEIVKDLIKKNPSRIDVAEKINIQWLERFVGYKKQFKLLRGHVVDQKRFWACTRSNLAPWYQKIRQLRYDSNYLLRNIWNADETEEFDELDSDDFRIVANNRGWQTCATLYDYMHTIAIPEFKANKIDVIIIPSHTSHITQPLDCGVNARLKQRLQEVFRYPIKRDVASFRRALVEALKSAVQQALDSEIIKGSF</sequence>
<dbReference type="Proteomes" id="UP000324800">
    <property type="component" value="Unassembled WGS sequence"/>
</dbReference>
<protein>
    <recommendedName>
        <fullName evidence="1">DDE-1 domain-containing protein</fullName>
    </recommendedName>
</protein>
<dbReference type="GO" id="GO:0003676">
    <property type="term" value="F:nucleic acid binding"/>
    <property type="evidence" value="ECO:0007669"/>
    <property type="project" value="InterPro"/>
</dbReference>
<name>A0A5J4U6W2_9EUKA</name>
<dbReference type="InterPro" id="IPR004875">
    <property type="entry name" value="DDE_SF_endonuclease_dom"/>
</dbReference>
<dbReference type="AlphaFoldDB" id="A0A5J4U6W2"/>
<reference evidence="2 3" key="1">
    <citation type="submission" date="2019-03" db="EMBL/GenBank/DDBJ databases">
        <title>Single cell metagenomics reveals metabolic interactions within the superorganism composed of flagellate Streblomastix strix and complex community of Bacteroidetes bacteria on its surface.</title>
        <authorList>
            <person name="Treitli S.C."/>
            <person name="Kolisko M."/>
            <person name="Husnik F."/>
            <person name="Keeling P."/>
            <person name="Hampl V."/>
        </authorList>
    </citation>
    <scope>NUCLEOTIDE SEQUENCE [LARGE SCALE GENOMIC DNA]</scope>
    <source>
        <strain evidence="2">ST1C</strain>
    </source>
</reference>
<dbReference type="EMBL" id="SNRW01019959">
    <property type="protein sequence ID" value="KAA6365893.1"/>
    <property type="molecule type" value="Genomic_DNA"/>
</dbReference>
<organism evidence="2 3">
    <name type="scientific">Streblomastix strix</name>
    <dbReference type="NCBI Taxonomy" id="222440"/>
    <lineage>
        <taxon>Eukaryota</taxon>
        <taxon>Metamonada</taxon>
        <taxon>Preaxostyla</taxon>
        <taxon>Oxymonadida</taxon>
        <taxon>Streblomastigidae</taxon>
        <taxon>Streblomastix</taxon>
    </lineage>
</organism>
<dbReference type="Pfam" id="PF03184">
    <property type="entry name" value="DDE_1"/>
    <property type="match status" value="1"/>
</dbReference>
<accession>A0A5J4U6W2</accession>
<proteinExistence type="predicted"/>
<evidence type="ECO:0000313" key="2">
    <source>
        <dbReference type="EMBL" id="KAA6365893.1"/>
    </source>
</evidence>
<feature type="non-terminal residue" evidence="2">
    <location>
        <position position="1"/>
    </location>
</feature>
<gene>
    <name evidence="2" type="ORF">EZS28_038580</name>
</gene>
<comment type="caution">
    <text evidence="2">The sequence shown here is derived from an EMBL/GenBank/DDBJ whole genome shotgun (WGS) entry which is preliminary data.</text>
</comment>
<evidence type="ECO:0000259" key="1">
    <source>
        <dbReference type="Pfam" id="PF03184"/>
    </source>
</evidence>
<dbReference type="OrthoDB" id="10035668at2759"/>
<evidence type="ECO:0000313" key="3">
    <source>
        <dbReference type="Proteomes" id="UP000324800"/>
    </source>
</evidence>
<feature type="domain" description="DDE-1" evidence="1">
    <location>
        <begin position="153"/>
        <end position="189"/>
    </location>
</feature>